<evidence type="ECO:0000313" key="2">
    <source>
        <dbReference type="Proteomes" id="UP001365781"/>
    </source>
</evidence>
<sequence>MADYVHALGRDLAASFALDGSQRRILVDAEPFDLPTAEAIGLGILINELVSNACKYAYAEDESGDVRVTLTTAGSNAFSLWLRMTDAAPAS</sequence>
<name>A0ABU8GXV7_9ACTN</name>
<keyword evidence="2" id="KW-1185">Reference proteome</keyword>
<dbReference type="InterPro" id="IPR036890">
    <property type="entry name" value="HATPase_C_sf"/>
</dbReference>
<protein>
    <recommendedName>
        <fullName evidence="3">Histidine kinase/HSP90-like ATPase domain-containing protein</fullName>
    </recommendedName>
</protein>
<gene>
    <name evidence="1" type="ORF">WB403_49775</name>
</gene>
<evidence type="ECO:0008006" key="3">
    <source>
        <dbReference type="Google" id="ProtNLM"/>
    </source>
</evidence>
<proteinExistence type="predicted"/>
<dbReference type="Proteomes" id="UP001365781">
    <property type="component" value="Unassembled WGS sequence"/>
</dbReference>
<dbReference type="SUPFAM" id="SSF55874">
    <property type="entry name" value="ATPase domain of HSP90 chaperone/DNA topoisomerase II/histidine kinase"/>
    <property type="match status" value="1"/>
</dbReference>
<dbReference type="RefSeq" id="WP_336559096.1">
    <property type="nucleotide sequence ID" value="NZ_JBBAYM010000326.1"/>
</dbReference>
<feature type="non-terminal residue" evidence="1">
    <location>
        <position position="91"/>
    </location>
</feature>
<reference evidence="1 2" key="1">
    <citation type="submission" date="2024-03" db="EMBL/GenBank/DDBJ databases">
        <title>First Report of Pectobacterium brasiliscabiei causing potato scab in china.</title>
        <authorList>
            <person name="Handique U."/>
        </authorList>
    </citation>
    <scope>NUCLEOTIDE SEQUENCE [LARGE SCALE GENOMIC DNA]</scope>
    <source>
        <strain evidence="1 2">ZRIMU1503</strain>
    </source>
</reference>
<organism evidence="1 2">
    <name type="scientific">Streptomyces brasiliscabiei</name>
    <dbReference type="NCBI Taxonomy" id="2736302"/>
    <lineage>
        <taxon>Bacteria</taxon>
        <taxon>Bacillati</taxon>
        <taxon>Actinomycetota</taxon>
        <taxon>Actinomycetes</taxon>
        <taxon>Kitasatosporales</taxon>
        <taxon>Streptomycetaceae</taxon>
        <taxon>Streptomyces</taxon>
    </lineage>
</organism>
<feature type="non-terminal residue" evidence="1">
    <location>
        <position position="1"/>
    </location>
</feature>
<accession>A0ABU8GXV7</accession>
<dbReference type="Gene3D" id="3.30.565.10">
    <property type="entry name" value="Histidine kinase-like ATPase, C-terminal domain"/>
    <property type="match status" value="1"/>
</dbReference>
<comment type="caution">
    <text evidence="1">The sequence shown here is derived from an EMBL/GenBank/DDBJ whole genome shotgun (WGS) entry which is preliminary data.</text>
</comment>
<evidence type="ECO:0000313" key="1">
    <source>
        <dbReference type="EMBL" id="MEI5617200.1"/>
    </source>
</evidence>
<dbReference type="EMBL" id="JBBAYM010000326">
    <property type="protein sequence ID" value="MEI5617200.1"/>
    <property type="molecule type" value="Genomic_DNA"/>
</dbReference>